<protein>
    <recommendedName>
        <fullName evidence="1">Nucleotidyl transferase domain-containing protein</fullName>
    </recommendedName>
</protein>
<reference evidence="2" key="1">
    <citation type="submission" date="2018-05" db="EMBL/GenBank/DDBJ databases">
        <authorList>
            <person name="Lanie J.A."/>
            <person name="Ng W.-L."/>
            <person name="Kazmierczak K.M."/>
            <person name="Andrzejewski T.M."/>
            <person name="Davidsen T.M."/>
            <person name="Wayne K.J."/>
            <person name="Tettelin H."/>
            <person name="Glass J.I."/>
            <person name="Rusch D."/>
            <person name="Podicherti R."/>
            <person name="Tsui H.-C.T."/>
            <person name="Winkler M.E."/>
        </authorList>
    </citation>
    <scope>NUCLEOTIDE SEQUENCE</scope>
</reference>
<proteinExistence type="predicted"/>
<evidence type="ECO:0000313" key="2">
    <source>
        <dbReference type="EMBL" id="SVD29036.1"/>
    </source>
</evidence>
<dbReference type="InterPro" id="IPR029044">
    <property type="entry name" value="Nucleotide-diphossugar_trans"/>
</dbReference>
<feature type="domain" description="Nucleotidyl transferase" evidence="1">
    <location>
        <begin position="5"/>
        <end position="230"/>
    </location>
</feature>
<gene>
    <name evidence="2" type="ORF">METZ01_LOCUS381890</name>
</gene>
<dbReference type="PANTHER" id="PTHR46390">
    <property type="entry name" value="MANNOSE-1-PHOSPHATE GUANYLYLTRANSFERASE"/>
    <property type="match status" value="1"/>
</dbReference>
<dbReference type="InterPro" id="IPR049577">
    <property type="entry name" value="GMPP_N"/>
</dbReference>
<dbReference type="CDD" id="cd02509">
    <property type="entry name" value="GDP-M1P_Guanylyltransferase"/>
    <property type="match status" value="1"/>
</dbReference>
<dbReference type="GO" id="GO:0004475">
    <property type="term" value="F:mannose-1-phosphate guanylyltransferase (GTP) activity"/>
    <property type="evidence" value="ECO:0007669"/>
    <property type="project" value="InterPro"/>
</dbReference>
<dbReference type="GO" id="GO:0009298">
    <property type="term" value="P:GDP-mannose biosynthetic process"/>
    <property type="evidence" value="ECO:0007669"/>
    <property type="project" value="TreeGrafter"/>
</dbReference>
<dbReference type="EMBL" id="UINC01141352">
    <property type="protein sequence ID" value="SVD29036.1"/>
    <property type="molecule type" value="Genomic_DNA"/>
</dbReference>
<name>A0A382U3Z5_9ZZZZ</name>
<dbReference type="PANTHER" id="PTHR46390:SF1">
    <property type="entry name" value="MANNOSE-1-PHOSPHATE GUANYLYLTRANSFERASE"/>
    <property type="match status" value="1"/>
</dbReference>
<dbReference type="InterPro" id="IPR051161">
    <property type="entry name" value="Mannose-6P_isomerase_type2"/>
</dbReference>
<dbReference type="InterPro" id="IPR005835">
    <property type="entry name" value="NTP_transferase_dom"/>
</dbReference>
<dbReference type="AlphaFoldDB" id="A0A382U3Z5"/>
<evidence type="ECO:0000259" key="1">
    <source>
        <dbReference type="Pfam" id="PF00483"/>
    </source>
</evidence>
<dbReference type="Pfam" id="PF00483">
    <property type="entry name" value="NTP_transferase"/>
    <property type="match status" value="1"/>
</dbReference>
<sequence length="232" mass="24540">MNLQPVILAGGSGTRLWPLSRQDMPKQFLPLIGEHTLLQDTALRLSGLPNCSEPMIVCNESHRFLVVDQLKAVGITPAAVILEPEGRNTAPALALAAHETLSKSGNDTQLLLTMPADHTIGDAEAFRHTVRDAASVAACGYLTTFGVTPTAPETGYGYIKTGGHLRDNPRDLIGMTSTGAAIVGQLAPSINKTKALVISKFVEKPDAATALSFITSGCYLWNSGIFLMSASV</sequence>
<dbReference type="Gene3D" id="3.90.550.10">
    <property type="entry name" value="Spore Coat Polysaccharide Biosynthesis Protein SpsA, Chain A"/>
    <property type="match status" value="1"/>
</dbReference>
<organism evidence="2">
    <name type="scientific">marine metagenome</name>
    <dbReference type="NCBI Taxonomy" id="408172"/>
    <lineage>
        <taxon>unclassified sequences</taxon>
        <taxon>metagenomes</taxon>
        <taxon>ecological metagenomes</taxon>
    </lineage>
</organism>
<dbReference type="SUPFAM" id="SSF53448">
    <property type="entry name" value="Nucleotide-diphospho-sugar transferases"/>
    <property type="match status" value="1"/>
</dbReference>
<accession>A0A382U3Z5</accession>
<feature type="non-terminal residue" evidence="2">
    <location>
        <position position="232"/>
    </location>
</feature>